<reference evidence="2" key="1">
    <citation type="submission" date="2021-05" db="EMBL/GenBank/DDBJ databases">
        <title>The genome of the haptophyte Pavlova lutheri (Diacronema luteri, Pavlovales) - a model for lipid biosynthesis in eukaryotic algae.</title>
        <authorList>
            <person name="Hulatt C.J."/>
            <person name="Posewitz M.C."/>
        </authorList>
    </citation>
    <scope>NUCLEOTIDE SEQUENCE</scope>
    <source>
        <strain evidence="2">NIVA-4/92</strain>
    </source>
</reference>
<comment type="caution">
    <text evidence="2">The sequence shown here is derived from an EMBL/GenBank/DDBJ whole genome shotgun (WGS) entry which is preliminary data.</text>
</comment>
<protein>
    <submittedName>
        <fullName evidence="2">Uncharacterized protein</fullName>
    </submittedName>
</protein>
<evidence type="ECO:0000256" key="1">
    <source>
        <dbReference type="SAM" id="MobiDB-lite"/>
    </source>
</evidence>
<evidence type="ECO:0000313" key="3">
    <source>
        <dbReference type="Proteomes" id="UP000751190"/>
    </source>
</evidence>
<evidence type="ECO:0000313" key="2">
    <source>
        <dbReference type="EMBL" id="KAG8464353.1"/>
    </source>
</evidence>
<keyword evidence="3" id="KW-1185">Reference proteome</keyword>
<dbReference type="EMBL" id="JAGTXO010000013">
    <property type="protein sequence ID" value="KAG8464353.1"/>
    <property type="molecule type" value="Genomic_DNA"/>
</dbReference>
<name>A0A8J5XHM3_DIALT</name>
<gene>
    <name evidence="2" type="ORF">KFE25_003416</name>
</gene>
<feature type="compositionally biased region" description="Pro residues" evidence="1">
    <location>
        <begin position="868"/>
        <end position="879"/>
    </location>
</feature>
<organism evidence="2 3">
    <name type="scientific">Diacronema lutheri</name>
    <name type="common">Unicellular marine alga</name>
    <name type="synonym">Monochrysis lutheri</name>
    <dbReference type="NCBI Taxonomy" id="2081491"/>
    <lineage>
        <taxon>Eukaryota</taxon>
        <taxon>Haptista</taxon>
        <taxon>Haptophyta</taxon>
        <taxon>Pavlovophyceae</taxon>
        <taxon>Pavlovales</taxon>
        <taxon>Pavlovaceae</taxon>
        <taxon>Diacronema</taxon>
    </lineage>
</organism>
<sequence length="908" mass="93463">MSGSKRTAAEHAVAVLGDDGGARLLVYFRPSERYSWEPRAVLMREPATAALVADYEGYFLATLPEPRSTPPTARVMLGGSGSISAGGSGGHAASLARRRRFERGTYVLVRDSLTADAVVSPAIVREVQGDTLTIHLVGWSSEYDDTLYKSSGRLGDFVDSERMGVHFGKSGRWRTLISRNVDSFAPDKLVAAGGKAVRTPPPPLAMPPALARGAHVPSPLRAGPTDAAFASTLGALDSPSAARAAEPTAMTPQPHRPRVGPKGGASASTPAVEMASVDFAMGDTRYAPVELRTPSGGPVAKGAGVASVLVERAFRTRAADRAAFSVGVRVLSQYEPYLWYRCTVISYSRTTGKGTILYDADGAYEEVSLPDPLVILLGTPDRGGGRASAPQCSKALVKPACAPLRAGETVVEALLGAESRPWVVVRPLDGGLALLRSRCGSMTVRHTSELSVPKSLLAFPAFRHYVTHGQDEKVAGLARRFNVDARALVAANKPWLPSMTATAMLWKGTVLLLPAPSATAASVNAVLERWRAEEAEFRQAVCVPPSGTANGGARWRSTDAKRARDPAPQAAGAAVARSVCGAGGSGGSLSAMAAVGAVGAAGADSAAGATHATRAAGAGGEDGVAFALAHPPALPPAKRPRATHMPAVPTATAAKTPISQARKPHAARRTSGGALKLNAAPAPAHTGAARAKGAARATAGGARGGGSTRSVATILRVLMRAHDGAEAGAVGGSHLSAVSHCIGAVEVSDGMTLGQLARAISEEIGVEAGFRMQIGEIPIHEAQYDKGALPFVEHSSGSATISYPNHAHVLPLVPSTVLAQYAVEFRPEPRASELRAVERIGQATVPPRAGAREREPPAPGPGALVAIVPPPVDTTPALPPVQGQGQPMELGAPSRPALAAAESLGIRS</sequence>
<accession>A0A8J5XHM3</accession>
<dbReference type="AlphaFoldDB" id="A0A8J5XHM3"/>
<feature type="region of interest" description="Disordered" evidence="1">
    <location>
        <begin position="845"/>
        <end position="908"/>
    </location>
</feature>
<dbReference type="Proteomes" id="UP000751190">
    <property type="component" value="Unassembled WGS sequence"/>
</dbReference>
<proteinExistence type="predicted"/>
<feature type="region of interest" description="Disordered" evidence="1">
    <location>
        <begin position="240"/>
        <end position="267"/>
    </location>
</feature>